<feature type="chain" id="PRO_5047473895" evidence="3">
    <location>
        <begin position="21"/>
        <end position="356"/>
    </location>
</feature>
<keyword evidence="5" id="KW-1185">Reference proteome</keyword>
<dbReference type="RefSeq" id="XP_013794428.1">
    <property type="nucleotide sequence ID" value="XM_013938974.2"/>
</dbReference>
<keyword evidence="3" id="KW-0732">Signal</keyword>
<dbReference type="PANTHER" id="PTHR33236:SF5">
    <property type="entry name" value="CUB DOMAIN-CONTAINING PROTEIN"/>
    <property type="match status" value="1"/>
</dbReference>
<comment type="caution">
    <text evidence="2">Lacks conserved residue(s) required for the propagation of feature annotation.</text>
</comment>
<keyword evidence="1 2" id="KW-1015">Disulfide bond</keyword>
<name>A0ABM1C597_LIMPO</name>
<dbReference type="SUPFAM" id="SSF49854">
    <property type="entry name" value="Spermadhesin, CUB domain"/>
    <property type="match status" value="1"/>
</dbReference>
<dbReference type="Gene3D" id="2.60.120.290">
    <property type="entry name" value="Spermadhesin, CUB domain"/>
    <property type="match status" value="1"/>
</dbReference>
<evidence type="ECO:0000313" key="5">
    <source>
        <dbReference type="Proteomes" id="UP000694941"/>
    </source>
</evidence>
<dbReference type="PROSITE" id="PS01180">
    <property type="entry name" value="CUB"/>
    <property type="match status" value="1"/>
</dbReference>
<dbReference type="InterPro" id="IPR000859">
    <property type="entry name" value="CUB_dom"/>
</dbReference>
<protein>
    <submittedName>
        <fullName evidence="6">Uncharacterized protein LOC106478431</fullName>
    </submittedName>
</protein>
<feature type="signal peptide" evidence="3">
    <location>
        <begin position="1"/>
        <end position="20"/>
    </location>
</feature>
<dbReference type="InterPro" id="IPR058698">
    <property type="entry name" value="CUB_metazoa"/>
</dbReference>
<dbReference type="Proteomes" id="UP000694941">
    <property type="component" value="Unplaced"/>
</dbReference>
<evidence type="ECO:0000256" key="3">
    <source>
        <dbReference type="SAM" id="SignalP"/>
    </source>
</evidence>
<evidence type="ECO:0000256" key="1">
    <source>
        <dbReference type="ARBA" id="ARBA00023157"/>
    </source>
</evidence>
<dbReference type="GeneID" id="106478431"/>
<evidence type="ECO:0000256" key="2">
    <source>
        <dbReference type="PROSITE-ProRule" id="PRU00059"/>
    </source>
</evidence>
<organism evidence="5 6">
    <name type="scientific">Limulus polyphemus</name>
    <name type="common">Atlantic horseshoe crab</name>
    <dbReference type="NCBI Taxonomy" id="6850"/>
    <lineage>
        <taxon>Eukaryota</taxon>
        <taxon>Metazoa</taxon>
        <taxon>Ecdysozoa</taxon>
        <taxon>Arthropoda</taxon>
        <taxon>Chelicerata</taxon>
        <taxon>Merostomata</taxon>
        <taxon>Xiphosura</taxon>
        <taxon>Limulidae</taxon>
        <taxon>Limulus</taxon>
    </lineage>
</organism>
<feature type="domain" description="CUB" evidence="4">
    <location>
        <begin position="82"/>
        <end position="201"/>
    </location>
</feature>
<accession>A0ABM1C597</accession>
<feature type="disulfide bond" evidence="2">
    <location>
        <begin position="82"/>
        <end position="109"/>
    </location>
</feature>
<evidence type="ECO:0000259" key="4">
    <source>
        <dbReference type="PROSITE" id="PS01180"/>
    </source>
</evidence>
<sequence length="356" mass="39179">MEIRLVIAVCFLTFFTLTKGQFQAPSFAGILNLVRYQNSDCIGSNGLEGTCLSAAECSNRKGSSIGNCANGFGACCLEKFTCGNITSKNETVFVHRNYPLDGENDTDTCQVTIEKLTGVCQLRLDFLEFSLGQPDKNGQCTTDSFMVRTTIGEKLPVLCGENSGQHLYVDLGRGSVNPVVLSVVSNGNNVTRRWKIKISMIKCNSLDMAPPGCLQYHRKSNDLVRSFNWGPKINGQVRYLSNLRYTVCTRVEENFCAIKWETETPNSFSWGLPPTGGSKGSDCNNDDFICISQGSSNGLTVGEDRFCGVKLIDNNVIITKARPFLLLVKSDANTTMNNKYSQNGFSLRYTQLPCVI</sequence>
<dbReference type="PANTHER" id="PTHR33236">
    <property type="entry name" value="INTRAFLAGELLAR TRANSPORT PROTEIN 122 FAMILY PROTEIN-RELATED"/>
    <property type="match status" value="1"/>
</dbReference>
<proteinExistence type="predicted"/>
<gene>
    <name evidence="6" type="primary">LOC106478431</name>
</gene>
<evidence type="ECO:0000313" key="6">
    <source>
        <dbReference type="RefSeq" id="XP_013794428.1"/>
    </source>
</evidence>
<dbReference type="InterPro" id="IPR035914">
    <property type="entry name" value="Sperma_CUB_dom_sf"/>
</dbReference>
<dbReference type="Pfam" id="PF26080">
    <property type="entry name" value="CUB_animal"/>
    <property type="match status" value="1"/>
</dbReference>
<reference evidence="6" key="1">
    <citation type="submission" date="2025-08" db="UniProtKB">
        <authorList>
            <consortium name="RefSeq"/>
        </authorList>
    </citation>
    <scope>IDENTIFICATION</scope>
    <source>
        <tissue evidence="6">Muscle</tissue>
    </source>
</reference>